<evidence type="ECO:0000313" key="13">
    <source>
        <dbReference type="EMBL" id="CAJ1371770.1"/>
    </source>
</evidence>
<keyword evidence="5 9" id="KW-0862">Zinc</keyword>
<comment type="caution">
    <text evidence="13">The sequence shown here is derived from an EMBL/GenBank/DDBJ whole genome shotgun (WGS) entry which is preliminary data.</text>
</comment>
<keyword evidence="3 9" id="KW-0479">Metal-binding</keyword>
<sequence>MDPVAGETFWQGANWPFLVAAAVAVPEIVKFVASLLQRSRIGSPVPEELKGIYDEEENDTSLRYSIAKSTFGLWHTFFSAGVFFGFWLLGGFPCLDGFCCGLELSEVSTGVVYITLLMGLQQALDIPWDLYFTFVLEEKFGFNKTTAATFAKDRVKGVLLYLLLGVPVLAVVLWFLGSFGTGAWFWVWSFITAVQVIMLILLPVLILPLFMEMIPLPDGQAIILEDVGADQALPPFLSGRVFYADEPLQNEKAWTTRDRRFAGAKVGEQLVLRRKDGSWVICSARGEDVQIYATANGAGSFADGKLSFQITEEAKKLVEAKQGQASSDPLVPRAATTVNAACVEAGSLRRSLLEMADSLGYKGASIFVIDGSARSSHSNAFCTGFGSFRRICLFDTLLPIMSEGEILAVLGHEIGHDRLYHVHTRLISQILYLFVMLYVLGNFLLSPALSAAFFAQPKVYLGVVFFSIIWEPVDFPLSVLMQLLSRSHEYQADRFSVRAGRENSRLLGEALKKLMKKSKVNLTPHPFHVFLNNSHPPLDTRLQAIRDYHEKYYSCAA</sequence>
<keyword evidence="10" id="KW-0472">Membrane</keyword>
<evidence type="ECO:0000256" key="6">
    <source>
        <dbReference type="ARBA" id="ARBA00023049"/>
    </source>
</evidence>
<feature type="binding site" evidence="9">
    <location>
        <position position="412"/>
    </location>
    <ligand>
        <name>Zn(2+)</name>
        <dbReference type="ChEBI" id="CHEBI:29105"/>
        <note>catalytic</note>
    </ligand>
</feature>
<name>A0AA36HND8_9DINO</name>
<evidence type="ECO:0000256" key="10">
    <source>
        <dbReference type="SAM" id="Phobius"/>
    </source>
</evidence>
<dbReference type="GO" id="GO:0071586">
    <property type="term" value="P:CAAX-box protein processing"/>
    <property type="evidence" value="ECO:0007669"/>
    <property type="project" value="InterPro"/>
</dbReference>
<dbReference type="EC" id="3.4.24.84" evidence="1"/>
<organism evidence="13 14">
    <name type="scientific">Effrenium voratum</name>
    <dbReference type="NCBI Taxonomy" id="2562239"/>
    <lineage>
        <taxon>Eukaryota</taxon>
        <taxon>Sar</taxon>
        <taxon>Alveolata</taxon>
        <taxon>Dinophyceae</taxon>
        <taxon>Suessiales</taxon>
        <taxon>Symbiodiniaceae</taxon>
        <taxon>Effrenium</taxon>
    </lineage>
</organism>
<dbReference type="EMBL" id="CAUJNA010000096">
    <property type="protein sequence ID" value="CAJ1371770.1"/>
    <property type="molecule type" value="Genomic_DNA"/>
</dbReference>
<evidence type="ECO:0000256" key="5">
    <source>
        <dbReference type="ARBA" id="ARBA00022833"/>
    </source>
</evidence>
<accession>A0AA36HND8</accession>
<dbReference type="PANTHER" id="PTHR10120">
    <property type="entry name" value="CAAX PRENYL PROTEASE 1"/>
    <property type="match status" value="1"/>
</dbReference>
<evidence type="ECO:0000256" key="9">
    <source>
        <dbReference type="PIRSR" id="PIRSR627057-2"/>
    </source>
</evidence>
<feature type="transmembrane region" description="Helical" evidence="10">
    <location>
        <begin position="71"/>
        <end position="90"/>
    </location>
</feature>
<dbReference type="AlphaFoldDB" id="A0AA36HND8"/>
<evidence type="ECO:0000256" key="8">
    <source>
        <dbReference type="PIRSR" id="PIRSR627057-1"/>
    </source>
</evidence>
<keyword evidence="6" id="KW-0482">Metalloprotease</keyword>
<proteinExistence type="predicted"/>
<evidence type="ECO:0000256" key="1">
    <source>
        <dbReference type="ARBA" id="ARBA00012336"/>
    </source>
</evidence>
<keyword evidence="10" id="KW-1133">Transmembrane helix</keyword>
<evidence type="ECO:0000256" key="2">
    <source>
        <dbReference type="ARBA" id="ARBA00022670"/>
    </source>
</evidence>
<dbReference type="CDD" id="cd07343">
    <property type="entry name" value="M48A_Zmpste24p_like"/>
    <property type="match status" value="1"/>
</dbReference>
<feature type="transmembrane region" description="Helical" evidence="10">
    <location>
        <begin position="110"/>
        <end position="136"/>
    </location>
</feature>
<gene>
    <name evidence="13" type="ORF">EVOR1521_LOCUS2010</name>
</gene>
<evidence type="ECO:0000313" key="14">
    <source>
        <dbReference type="Proteomes" id="UP001178507"/>
    </source>
</evidence>
<keyword evidence="2" id="KW-0645">Protease</keyword>
<keyword evidence="14" id="KW-1185">Reference proteome</keyword>
<evidence type="ECO:0000256" key="4">
    <source>
        <dbReference type="ARBA" id="ARBA00022801"/>
    </source>
</evidence>
<feature type="domain" description="CAAX prenyl protease 1 N-terminal" evidence="12">
    <location>
        <begin position="43"/>
        <end position="211"/>
    </location>
</feature>
<dbReference type="InterPro" id="IPR032456">
    <property type="entry name" value="Peptidase_M48_N"/>
</dbReference>
<dbReference type="GO" id="GO:0004222">
    <property type="term" value="F:metalloendopeptidase activity"/>
    <property type="evidence" value="ECO:0007669"/>
    <property type="project" value="InterPro"/>
</dbReference>
<feature type="transmembrane region" description="Helical" evidence="10">
    <location>
        <begin position="460"/>
        <end position="484"/>
    </location>
</feature>
<comment type="cofactor">
    <cofactor evidence="9">
        <name>Zn(2+)</name>
        <dbReference type="ChEBI" id="CHEBI:29105"/>
    </cofactor>
    <text evidence="9">Binds 1 zinc ion per subunit.</text>
</comment>
<keyword evidence="10" id="KW-0812">Transmembrane</keyword>
<comment type="catalytic activity">
    <reaction evidence="7">
        <text>Hydrolyzes the peptide bond -P2-(S-farnesyl or geranylgeranyl)C-P1'-P2'-P3'-COOH where P1' and P2' are amino acids with aliphatic side chains and P3' is any C-terminal residue.</text>
        <dbReference type="EC" id="3.4.24.84"/>
    </reaction>
</comment>
<dbReference type="Proteomes" id="UP001178507">
    <property type="component" value="Unassembled WGS sequence"/>
</dbReference>
<feature type="transmembrane region" description="Helical" evidence="10">
    <location>
        <begin position="15"/>
        <end position="33"/>
    </location>
</feature>
<feature type="active site" description="Proton donor" evidence="8">
    <location>
        <position position="493"/>
    </location>
</feature>
<evidence type="ECO:0000256" key="7">
    <source>
        <dbReference type="ARBA" id="ARBA00044456"/>
    </source>
</evidence>
<evidence type="ECO:0000259" key="11">
    <source>
        <dbReference type="Pfam" id="PF01435"/>
    </source>
</evidence>
<dbReference type="InterPro" id="IPR027057">
    <property type="entry name" value="CAXX_Prtase_1"/>
</dbReference>
<keyword evidence="4" id="KW-0378">Hydrolase</keyword>
<protein>
    <recommendedName>
        <fullName evidence="1">Ste24 endopeptidase</fullName>
        <ecNumber evidence="1">3.4.24.84</ecNumber>
    </recommendedName>
</protein>
<dbReference type="Pfam" id="PF16491">
    <property type="entry name" value="Peptidase_M48_N"/>
    <property type="match status" value="1"/>
</dbReference>
<feature type="transmembrane region" description="Helical" evidence="10">
    <location>
        <begin position="430"/>
        <end position="454"/>
    </location>
</feature>
<reference evidence="13" key="1">
    <citation type="submission" date="2023-08" db="EMBL/GenBank/DDBJ databases">
        <authorList>
            <person name="Chen Y."/>
            <person name="Shah S."/>
            <person name="Dougan E. K."/>
            <person name="Thang M."/>
            <person name="Chan C."/>
        </authorList>
    </citation>
    <scope>NUCLEOTIDE SEQUENCE</scope>
</reference>
<dbReference type="InterPro" id="IPR001915">
    <property type="entry name" value="Peptidase_M48"/>
</dbReference>
<dbReference type="Gene3D" id="3.30.2010.10">
    <property type="entry name" value="Metalloproteases ('zincins'), catalytic domain"/>
    <property type="match status" value="1"/>
</dbReference>
<feature type="transmembrane region" description="Helical" evidence="10">
    <location>
        <begin position="183"/>
        <end position="210"/>
    </location>
</feature>
<evidence type="ECO:0000259" key="12">
    <source>
        <dbReference type="Pfam" id="PF16491"/>
    </source>
</evidence>
<feature type="domain" description="Peptidase M48" evidence="11">
    <location>
        <begin position="345"/>
        <end position="547"/>
    </location>
</feature>
<evidence type="ECO:0000256" key="3">
    <source>
        <dbReference type="ARBA" id="ARBA00022723"/>
    </source>
</evidence>
<feature type="binding site" evidence="9">
    <location>
        <position position="416"/>
    </location>
    <ligand>
        <name>Zn(2+)</name>
        <dbReference type="ChEBI" id="CHEBI:29105"/>
        <note>catalytic</note>
    </ligand>
</feature>
<feature type="active site" evidence="8">
    <location>
        <position position="413"/>
    </location>
</feature>
<feature type="binding site" evidence="9">
    <location>
        <position position="489"/>
    </location>
    <ligand>
        <name>Zn(2+)</name>
        <dbReference type="ChEBI" id="CHEBI:29105"/>
        <note>catalytic</note>
    </ligand>
</feature>
<feature type="transmembrane region" description="Helical" evidence="10">
    <location>
        <begin position="157"/>
        <end position="177"/>
    </location>
</feature>
<dbReference type="GO" id="GO:0046872">
    <property type="term" value="F:metal ion binding"/>
    <property type="evidence" value="ECO:0007669"/>
    <property type="project" value="UniProtKB-KW"/>
</dbReference>
<dbReference type="Pfam" id="PF01435">
    <property type="entry name" value="Peptidase_M48"/>
    <property type="match status" value="1"/>
</dbReference>